<dbReference type="OrthoDB" id="432234at2759"/>
<reference evidence="1 2" key="1">
    <citation type="journal article" date="2019" name="Nat. Ecol. Evol.">
        <title>Megaphylogeny resolves global patterns of mushroom evolution.</title>
        <authorList>
            <person name="Varga T."/>
            <person name="Krizsan K."/>
            <person name="Foldi C."/>
            <person name="Dima B."/>
            <person name="Sanchez-Garcia M."/>
            <person name="Sanchez-Ramirez S."/>
            <person name="Szollosi G.J."/>
            <person name="Szarkandi J.G."/>
            <person name="Papp V."/>
            <person name="Albert L."/>
            <person name="Andreopoulos W."/>
            <person name="Angelini C."/>
            <person name="Antonin V."/>
            <person name="Barry K.W."/>
            <person name="Bougher N.L."/>
            <person name="Buchanan P."/>
            <person name="Buyck B."/>
            <person name="Bense V."/>
            <person name="Catcheside P."/>
            <person name="Chovatia M."/>
            <person name="Cooper J."/>
            <person name="Damon W."/>
            <person name="Desjardin D."/>
            <person name="Finy P."/>
            <person name="Geml J."/>
            <person name="Haridas S."/>
            <person name="Hughes K."/>
            <person name="Justo A."/>
            <person name="Karasinski D."/>
            <person name="Kautmanova I."/>
            <person name="Kiss B."/>
            <person name="Kocsube S."/>
            <person name="Kotiranta H."/>
            <person name="LaButti K.M."/>
            <person name="Lechner B.E."/>
            <person name="Liimatainen K."/>
            <person name="Lipzen A."/>
            <person name="Lukacs Z."/>
            <person name="Mihaltcheva S."/>
            <person name="Morgado L.N."/>
            <person name="Niskanen T."/>
            <person name="Noordeloos M.E."/>
            <person name="Ohm R.A."/>
            <person name="Ortiz-Santana B."/>
            <person name="Ovrebo C."/>
            <person name="Racz N."/>
            <person name="Riley R."/>
            <person name="Savchenko A."/>
            <person name="Shiryaev A."/>
            <person name="Soop K."/>
            <person name="Spirin V."/>
            <person name="Szebenyi C."/>
            <person name="Tomsovsky M."/>
            <person name="Tulloss R.E."/>
            <person name="Uehling J."/>
            <person name="Grigoriev I.V."/>
            <person name="Vagvolgyi C."/>
            <person name="Papp T."/>
            <person name="Martin F.M."/>
            <person name="Miettinen O."/>
            <person name="Hibbett D.S."/>
            <person name="Nagy L.G."/>
        </authorList>
    </citation>
    <scope>NUCLEOTIDE SEQUENCE [LARGE SCALE GENOMIC DNA]</scope>
    <source>
        <strain evidence="1 2">CBS 962.96</strain>
    </source>
</reference>
<evidence type="ECO:0000313" key="1">
    <source>
        <dbReference type="EMBL" id="THU90073.1"/>
    </source>
</evidence>
<dbReference type="Proteomes" id="UP000297245">
    <property type="component" value="Unassembled WGS sequence"/>
</dbReference>
<proteinExistence type="predicted"/>
<dbReference type="EMBL" id="ML179346">
    <property type="protein sequence ID" value="THU90073.1"/>
    <property type="molecule type" value="Genomic_DNA"/>
</dbReference>
<protein>
    <recommendedName>
        <fullName evidence="3">ATP-dependent DNA helicase</fullName>
    </recommendedName>
</protein>
<organism evidence="1 2">
    <name type="scientific">Dendrothele bispora (strain CBS 962.96)</name>
    <dbReference type="NCBI Taxonomy" id="1314807"/>
    <lineage>
        <taxon>Eukaryota</taxon>
        <taxon>Fungi</taxon>
        <taxon>Dikarya</taxon>
        <taxon>Basidiomycota</taxon>
        <taxon>Agaricomycotina</taxon>
        <taxon>Agaricomycetes</taxon>
        <taxon>Agaricomycetidae</taxon>
        <taxon>Agaricales</taxon>
        <taxon>Agaricales incertae sedis</taxon>
        <taxon>Dendrothele</taxon>
    </lineage>
</organism>
<sequence>ESQLQTPSEVLKQVAVEYLLNEKQIQAYYIIATRFLNRYIFHLESELQSNPLHMILTGPGGTGKTHVVKAVKHVMKLYGQDHRIRFLAPTGKAAALIDGTTIHKGLGIK</sequence>
<evidence type="ECO:0008006" key="3">
    <source>
        <dbReference type="Google" id="ProtNLM"/>
    </source>
</evidence>
<keyword evidence="2" id="KW-1185">Reference proteome</keyword>
<accession>A0A4S8LM96</accession>
<dbReference type="SUPFAM" id="SSF52540">
    <property type="entry name" value="P-loop containing nucleoside triphosphate hydrolases"/>
    <property type="match status" value="1"/>
</dbReference>
<dbReference type="InterPro" id="IPR027417">
    <property type="entry name" value="P-loop_NTPase"/>
</dbReference>
<name>A0A4S8LM96_DENBC</name>
<dbReference type="PANTHER" id="PTHR47642">
    <property type="entry name" value="ATP-DEPENDENT DNA HELICASE"/>
    <property type="match status" value="1"/>
</dbReference>
<evidence type="ECO:0000313" key="2">
    <source>
        <dbReference type="Proteomes" id="UP000297245"/>
    </source>
</evidence>
<feature type="non-terminal residue" evidence="1">
    <location>
        <position position="109"/>
    </location>
</feature>
<dbReference type="InterPro" id="IPR051055">
    <property type="entry name" value="PIF1_helicase"/>
</dbReference>
<dbReference type="AlphaFoldDB" id="A0A4S8LM96"/>
<gene>
    <name evidence="1" type="ORF">K435DRAFT_615045</name>
</gene>
<feature type="non-terminal residue" evidence="1">
    <location>
        <position position="1"/>
    </location>
</feature>
<dbReference type="Gene3D" id="3.40.50.300">
    <property type="entry name" value="P-loop containing nucleotide triphosphate hydrolases"/>
    <property type="match status" value="1"/>
</dbReference>
<dbReference type="Pfam" id="PF13245">
    <property type="entry name" value="AAA_19"/>
    <property type="match status" value="1"/>
</dbReference>